<evidence type="ECO:0000313" key="2">
    <source>
        <dbReference type="Proteomes" id="UP001345963"/>
    </source>
</evidence>
<keyword evidence="2" id="KW-1185">Reference proteome</keyword>
<organism evidence="1 2">
    <name type="scientific">Ataeniobius toweri</name>
    <dbReference type="NCBI Taxonomy" id="208326"/>
    <lineage>
        <taxon>Eukaryota</taxon>
        <taxon>Metazoa</taxon>
        <taxon>Chordata</taxon>
        <taxon>Craniata</taxon>
        <taxon>Vertebrata</taxon>
        <taxon>Euteleostomi</taxon>
        <taxon>Actinopterygii</taxon>
        <taxon>Neopterygii</taxon>
        <taxon>Teleostei</taxon>
        <taxon>Neoteleostei</taxon>
        <taxon>Acanthomorphata</taxon>
        <taxon>Ovalentaria</taxon>
        <taxon>Atherinomorphae</taxon>
        <taxon>Cyprinodontiformes</taxon>
        <taxon>Goodeidae</taxon>
        <taxon>Ataeniobius</taxon>
    </lineage>
</organism>
<evidence type="ECO:0000313" key="1">
    <source>
        <dbReference type="EMBL" id="MED6258855.1"/>
    </source>
</evidence>
<gene>
    <name evidence="1" type="ORF">ATANTOWER_013330</name>
</gene>
<reference evidence="1 2" key="1">
    <citation type="submission" date="2021-07" db="EMBL/GenBank/DDBJ databases">
        <authorList>
            <person name="Palmer J.M."/>
        </authorList>
    </citation>
    <scope>NUCLEOTIDE SEQUENCE [LARGE SCALE GENOMIC DNA]</scope>
    <source>
        <strain evidence="1 2">AT_MEX2019</strain>
        <tissue evidence="1">Muscle</tissue>
    </source>
</reference>
<proteinExistence type="predicted"/>
<comment type="caution">
    <text evidence="1">The sequence shown here is derived from an EMBL/GenBank/DDBJ whole genome shotgun (WGS) entry which is preliminary data.</text>
</comment>
<protein>
    <submittedName>
        <fullName evidence="1">Uncharacterized protein</fullName>
    </submittedName>
</protein>
<sequence>RGLKLGDVAGRKLQRKDNVFTRTCLPLPSYLILFPFKTNQAGSVHIRCQFIPFAPTLER</sequence>
<dbReference type="EMBL" id="JAHUTI010081485">
    <property type="protein sequence ID" value="MED6258855.1"/>
    <property type="molecule type" value="Genomic_DNA"/>
</dbReference>
<accession>A0ABU7CAF0</accession>
<feature type="non-terminal residue" evidence="1">
    <location>
        <position position="1"/>
    </location>
</feature>
<name>A0ABU7CAF0_9TELE</name>
<dbReference type="Proteomes" id="UP001345963">
    <property type="component" value="Unassembled WGS sequence"/>
</dbReference>